<dbReference type="PROSITE" id="PS00162">
    <property type="entry name" value="ALPHA_CA_1"/>
    <property type="match status" value="1"/>
</dbReference>
<gene>
    <name evidence="21" type="primary">ca4b</name>
    <name evidence="20" type="synonym">CA4</name>
    <name evidence="20" type="ORF">AMEX_G21649</name>
</gene>
<dbReference type="Ensembl" id="ENSAMXT00005024810.1">
    <property type="protein sequence ID" value="ENSAMXP00005022463.1"/>
    <property type="gene ID" value="ENSAMXG00005011588.1"/>
</dbReference>
<keyword evidence="7 17" id="KW-0479">Metal-binding</keyword>
<keyword evidence="6" id="KW-0336">GPI-anchor</keyword>
<sequence length="321" mass="35861">MTLHEFSGHRKQTRMYVFYSFLFLASLSRIAARAEWCYQSQVTCEHKCEGPSEWPKIVSACGGNKQSPINIVTKKVKMEGSLPAFKFQGYKETFHSFITNNGHTVKVNLSGAAQINGGSLGSTYKAMEIHFHWGKNGEHGSEHTIDGEQYPMEMHLVHIKSTYSSVEEAVKDPSGVAVFGFLYEEAESSNQKYDPIINALVNIPFPDNRTSLQSLSLDSLIPDQTMLSSYFRYEGSLTTPDCAESVIWTVFEQTIPLSRNQLSTFSTLQFDNETAMVGTFRPVQPLNSREVFYSGCTVVSVNAGLVVGTIFTTFFTLNTIK</sequence>
<dbReference type="SUPFAM" id="SSF51069">
    <property type="entry name" value="Carbonic anhydrase"/>
    <property type="match status" value="1"/>
</dbReference>
<protein>
    <recommendedName>
        <fullName evidence="17">Carbonic anhydrase</fullName>
        <ecNumber evidence="17">4.2.1.1</ecNumber>
    </recommendedName>
</protein>
<evidence type="ECO:0000256" key="2">
    <source>
        <dbReference type="ARBA" id="ARBA00004609"/>
    </source>
</evidence>
<evidence type="ECO:0000256" key="8">
    <source>
        <dbReference type="ARBA" id="ARBA00022729"/>
    </source>
</evidence>
<evidence type="ECO:0000313" key="21">
    <source>
        <dbReference type="Ensembl" id="ENSAMXP00005022463.1"/>
    </source>
</evidence>
<dbReference type="InterPro" id="IPR018338">
    <property type="entry name" value="Carbonic_anhydrase_a-class_CS"/>
</dbReference>
<comment type="subcellular location">
    <subcellularLocation>
        <location evidence="2">Cell membrane</location>
        <topology evidence="2">Lipid-anchor</topology>
        <topology evidence="2">GPI-anchor</topology>
    </subcellularLocation>
</comment>
<evidence type="ECO:0000256" key="7">
    <source>
        <dbReference type="ARBA" id="ARBA00022723"/>
    </source>
</evidence>
<proteinExistence type="inferred from homology"/>
<dbReference type="KEGG" id="amex:103022249"/>
<dbReference type="InterPro" id="IPR023561">
    <property type="entry name" value="Carbonic_anhydrase_a-class"/>
</dbReference>
<dbReference type="GO" id="GO:0005886">
    <property type="term" value="C:plasma membrane"/>
    <property type="evidence" value="ECO:0007669"/>
    <property type="project" value="UniProtKB-SubCell"/>
</dbReference>
<dbReference type="InterPro" id="IPR036398">
    <property type="entry name" value="CA_dom_sf"/>
</dbReference>
<dbReference type="GO" id="GO:0098552">
    <property type="term" value="C:side of membrane"/>
    <property type="evidence" value="ECO:0007669"/>
    <property type="project" value="UniProtKB-KW"/>
</dbReference>
<keyword evidence="10 18" id="KW-0472">Membrane</keyword>
<feature type="domain" description="Alpha-carbonic anhydrase" evidence="19">
    <location>
        <begin position="34"/>
        <end position="295"/>
    </location>
</feature>
<keyword evidence="8 17" id="KW-0732">Signal</keyword>
<comment type="similarity">
    <text evidence="3 17">Belongs to the alpha-carbonic anhydrase family.</text>
</comment>
<evidence type="ECO:0000259" key="19">
    <source>
        <dbReference type="PROSITE" id="PS51144"/>
    </source>
</evidence>
<dbReference type="PANTHER" id="PTHR18952">
    <property type="entry name" value="CARBONIC ANHYDRASE"/>
    <property type="match status" value="1"/>
</dbReference>
<comment type="function">
    <text evidence="17">Reversible hydration of carbon dioxide.</text>
</comment>
<dbReference type="CDD" id="cd03117">
    <property type="entry name" value="alpha_CA_IV_XV_like"/>
    <property type="match status" value="1"/>
</dbReference>
<reference evidence="21" key="2">
    <citation type="submission" date="2025-05" db="UniProtKB">
        <authorList>
            <consortium name="Ensembl"/>
        </authorList>
    </citation>
    <scope>IDENTIFICATION</scope>
</reference>
<dbReference type="PANTHER" id="PTHR18952:SF95">
    <property type="entry name" value="CARBONIC ANHYDRASE 4"/>
    <property type="match status" value="1"/>
</dbReference>
<keyword evidence="18" id="KW-1133">Transmembrane helix</keyword>
<comment type="catalytic activity">
    <reaction evidence="16">
        <text>hydrogencarbonate + H(+) = CO2 + H2O</text>
        <dbReference type="Rhea" id="RHEA:10748"/>
        <dbReference type="ChEBI" id="CHEBI:15377"/>
        <dbReference type="ChEBI" id="CHEBI:15378"/>
        <dbReference type="ChEBI" id="CHEBI:16526"/>
        <dbReference type="ChEBI" id="CHEBI:17544"/>
        <dbReference type="EC" id="4.2.1.1"/>
    </reaction>
    <physiologicalReaction direction="left-to-right" evidence="16">
        <dbReference type="Rhea" id="RHEA:10749"/>
    </physiologicalReaction>
    <physiologicalReaction direction="right-to-left" evidence="16">
        <dbReference type="Rhea" id="RHEA:10750"/>
    </physiologicalReaction>
</comment>
<dbReference type="InterPro" id="IPR001148">
    <property type="entry name" value="CA_dom"/>
</dbReference>
<reference evidence="20 23" key="1">
    <citation type="submission" date="2021-07" db="EMBL/GenBank/DDBJ databases">
        <authorList>
            <person name="Imarazene B."/>
            <person name="Zahm M."/>
            <person name="Klopp C."/>
            <person name="Cabau C."/>
            <person name="Beille S."/>
            <person name="Jouanno E."/>
            <person name="Castinel A."/>
            <person name="Lluch J."/>
            <person name="Gil L."/>
            <person name="Kuchtly C."/>
            <person name="Lopez Roques C."/>
            <person name="Donnadieu C."/>
            <person name="Parrinello H."/>
            <person name="Journot L."/>
            <person name="Du K."/>
            <person name="Schartl M."/>
            <person name="Retaux S."/>
            <person name="Guiguen Y."/>
        </authorList>
    </citation>
    <scope>NUCLEOTIDE SEQUENCE [LARGE SCALE GENOMIC DNA]</scope>
    <source>
        <strain evidence="20">Pach_M1</strain>
        <tissue evidence="20">Testis</tissue>
    </source>
</reference>
<dbReference type="AlphaFoldDB" id="A0A8B9JJN3"/>
<name>A0A8B9JJN3_ASTMX</name>
<dbReference type="Proteomes" id="UP000752171">
    <property type="component" value="Unassembled WGS sequence"/>
</dbReference>
<keyword evidence="12" id="KW-0325">Glycoprotein</keyword>
<evidence type="ECO:0000256" key="9">
    <source>
        <dbReference type="ARBA" id="ARBA00022833"/>
    </source>
</evidence>
<evidence type="ECO:0000256" key="6">
    <source>
        <dbReference type="ARBA" id="ARBA00022622"/>
    </source>
</evidence>
<dbReference type="Gene3D" id="3.10.200.10">
    <property type="entry name" value="Alpha carbonic anhydrase"/>
    <property type="match status" value="1"/>
</dbReference>
<evidence type="ECO:0000256" key="18">
    <source>
        <dbReference type="SAM" id="Phobius"/>
    </source>
</evidence>
<dbReference type="OrthoDB" id="429145at2759"/>
<feature type="chain" id="PRO_5044520003" description="Carbonic anhydrase" evidence="17">
    <location>
        <begin position="34"/>
        <end position="321"/>
    </location>
</feature>
<comment type="cofactor">
    <cofactor evidence="1 17">
        <name>Zn(2+)</name>
        <dbReference type="ChEBI" id="CHEBI:29105"/>
    </cofactor>
</comment>
<evidence type="ECO:0000256" key="15">
    <source>
        <dbReference type="ARBA" id="ARBA00045603"/>
    </source>
</evidence>
<evidence type="ECO:0000256" key="13">
    <source>
        <dbReference type="ARBA" id="ARBA00023239"/>
    </source>
</evidence>
<dbReference type="EC" id="4.2.1.1" evidence="17"/>
<evidence type="ECO:0000256" key="1">
    <source>
        <dbReference type="ARBA" id="ARBA00001947"/>
    </source>
</evidence>
<keyword evidence="9 17" id="KW-0862">Zinc</keyword>
<comment type="subunit">
    <text evidence="4">Interacts with SLC4A4.</text>
</comment>
<evidence type="ECO:0000256" key="3">
    <source>
        <dbReference type="ARBA" id="ARBA00010718"/>
    </source>
</evidence>
<dbReference type="EMBL" id="JAICCE010000018">
    <property type="protein sequence ID" value="KAG9265271.1"/>
    <property type="molecule type" value="Genomic_DNA"/>
</dbReference>
<dbReference type="InterPro" id="IPR041874">
    <property type="entry name" value="CA4/CA15"/>
</dbReference>
<dbReference type="Proteomes" id="UP000694621">
    <property type="component" value="Unplaced"/>
</dbReference>
<evidence type="ECO:0000256" key="5">
    <source>
        <dbReference type="ARBA" id="ARBA00022475"/>
    </source>
</evidence>
<keyword evidence="11" id="KW-1015">Disulfide bond</keyword>
<dbReference type="SMART" id="SM01057">
    <property type="entry name" value="Carb_anhydrase"/>
    <property type="match status" value="1"/>
</dbReference>
<evidence type="ECO:0000256" key="12">
    <source>
        <dbReference type="ARBA" id="ARBA00023180"/>
    </source>
</evidence>
<evidence type="ECO:0000256" key="17">
    <source>
        <dbReference type="RuleBase" id="RU367011"/>
    </source>
</evidence>
<comment type="function">
    <text evidence="15">Catalyzes the reversible hydration of carbon dioxide into bicarbonate and protons and thus is essential to maintaining intracellular and extracellular pH. May stimulate the sodium/bicarbonate transporter activity of SLC4A4 that acts in pH homeostasis. It is essential for acid overload removal from the retina and retina epithelium, and acid release in the choriocapillaris in the choroid.</text>
</comment>
<accession>A0A8B9JJN3</accession>
<evidence type="ECO:0000256" key="14">
    <source>
        <dbReference type="ARBA" id="ARBA00023288"/>
    </source>
</evidence>
<evidence type="ECO:0000256" key="16">
    <source>
        <dbReference type="ARBA" id="ARBA00049061"/>
    </source>
</evidence>
<dbReference type="FunFam" id="3.10.200.10:FF:000003">
    <property type="entry name" value="Carbonic anhydrase 12"/>
    <property type="match status" value="1"/>
</dbReference>
<evidence type="ECO:0000256" key="4">
    <source>
        <dbReference type="ARBA" id="ARBA00011736"/>
    </source>
</evidence>
<dbReference type="PROSITE" id="PS51144">
    <property type="entry name" value="ALPHA_CA_2"/>
    <property type="match status" value="1"/>
</dbReference>
<dbReference type="GO" id="GO:0008270">
    <property type="term" value="F:zinc ion binding"/>
    <property type="evidence" value="ECO:0007669"/>
    <property type="project" value="UniProtKB-UniRule"/>
</dbReference>
<dbReference type="OMA" id="IWTIFET"/>
<dbReference type="Pfam" id="PF00194">
    <property type="entry name" value="Carb_anhydrase"/>
    <property type="match status" value="1"/>
</dbReference>
<dbReference type="GeneID" id="103022249"/>
<dbReference type="GO" id="GO:0004089">
    <property type="term" value="F:carbonate dehydratase activity"/>
    <property type="evidence" value="ECO:0007669"/>
    <property type="project" value="UniProtKB-UniRule"/>
</dbReference>
<evidence type="ECO:0000313" key="22">
    <source>
        <dbReference type="Proteomes" id="UP000694621"/>
    </source>
</evidence>
<keyword evidence="13 17" id="KW-0456">Lyase</keyword>
<keyword evidence="14" id="KW-0449">Lipoprotein</keyword>
<evidence type="ECO:0000313" key="20">
    <source>
        <dbReference type="EMBL" id="KAG9265271.1"/>
    </source>
</evidence>
<evidence type="ECO:0000256" key="11">
    <source>
        <dbReference type="ARBA" id="ARBA00023157"/>
    </source>
</evidence>
<keyword evidence="5" id="KW-1003">Cell membrane</keyword>
<evidence type="ECO:0000256" key="10">
    <source>
        <dbReference type="ARBA" id="ARBA00023136"/>
    </source>
</evidence>
<evidence type="ECO:0000313" key="23">
    <source>
        <dbReference type="Proteomes" id="UP000752171"/>
    </source>
</evidence>
<keyword evidence="18" id="KW-0812">Transmembrane</keyword>
<feature type="transmembrane region" description="Helical" evidence="18">
    <location>
        <begin position="291"/>
        <end position="317"/>
    </location>
</feature>
<organism evidence="21 22">
    <name type="scientific">Astyanax mexicanus</name>
    <name type="common">Blind cave fish</name>
    <name type="synonym">Astyanax fasciatus mexicanus</name>
    <dbReference type="NCBI Taxonomy" id="7994"/>
    <lineage>
        <taxon>Eukaryota</taxon>
        <taxon>Metazoa</taxon>
        <taxon>Chordata</taxon>
        <taxon>Craniata</taxon>
        <taxon>Vertebrata</taxon>
        <taxon>Euteleostomi</taxon>
        <taxon>Actinopterygii</taxon>
        <taxon>Neopterygii</taxon>
        <taxon>Teleostei</taxon>
        <taxon>Ostariophysi</taxon>
        <taxon>Characiformes</taxon>
        <taxon>Characoidei</taxon>
        <taxon>Acestrorhamphidae</taxon>
        <taxon>Acestrorhamphinae</taxon>
        <taxon>Astyanax</taxon>
    </lineage>
</organism>
<feature type="signal peptide" evidence="17">
    <location>
        <begin position="1"/>
        <end position="33"/>
    </location>
</feature>